<dbReference type="EMBL" id="JYIX01000027">
    <property type="protein sequence ID" value="KJL34583.1"/>
    <property type="molecule type" value="Genomic_DNA"/>
</dbReference>
<evidence type="ECO:0000313" key="2">
    <source>
        <dbReference type="Proteomes" id="UP000033740"/>
    </source>
</evidence>
<organism evidence="1 2">
    <name type="scientific">Microbacterium azadirachtae</name>
    <dbReference type="NCBI Taxonomy" id="582680"/>
    <lineage>
        <taxon>Bacteria</taxon>
        <taxon>Bacillati</taxon>
        <taxon>Actinomycetota</taxon>
        <taxon>Actinomycetes</taxon>
        <taxon>Micrococcales</taxon>
        <taxon>Microbacteriaceae</taxon>
        <taxon>Microbacterium</taxon>
    </lineage>
</organism>
<sequence>MATIDDVRALALALPGVEEKVGGHTGEAAWRCNGGQIAWMRGPSQTDLRQLGELGRSWPEGPVLAVRTETVALAGELVAADPRVFFTIPHFAGYPAVLLQLDAIAHDHLGELLADAWLLRAPKAVAQAWLDERGLA</sequence>
<reference evidence="1 2" key="1">
    <citation type="submission" date="2015-02" db="EMBL/GenBank/DDBJ databases">
        <title>Draft genome sequences of ten Microbacterium spp. with emphasis on heavy metal contaminated environments.</title>
        <authorList>
            <person name="Corretto E."/>
        </authorList>
    </citation>
    <scope>NUCLEOTIDE SEQUENCE [LARGE SCALE GENOMIC DNA]</scope>
    <source>
        <strain evidence="1 2">ARN176</strain>
    </source>
</reference>
<keyword evidence="2" id="KW-1185">Reference proteome</keyword>
<evidence type="ECO:0000313" key="1">
    <source>
        <dbReference type="EMBL" id="KJL34583.1"/>
    </source>
</evidence>
<dbReference type="PATRIC" id="fig|582680.6.peg.863"/>
<proteinExistence type="predicted"/>
<accession>A0A0F0LN58</accession>
<dbReference type="Proteomes" id="UP000033740">
    <property type="component" value="Unassembled WGS sequence"/>
</dbReference>
<protein>
    <recommendedName>
        <fullName evidence="3">MmcQ/YjbR family DNA-binding protein</fullName>
    </recommendedName>
</protein>
<evidence type="ECO:0008006" key="3">
    <source>
        <dbReference type="Google" id="ProtNLM"/>
    </source>
</evidence>
<name>A0A0F0LN58_9MICO</name>
<dbReference type="RefSeq" id="WP_045270951.1">
    <property type="nucleotide sequence ID" value="NZ_JYIX01000027.1"/>
</dbReference>
<comment type="caution">
    <text evidence="1">The sequence shown here is derived from an EMBL/GenBank/DDBJ whole genome shotgun (WGS) entry which is preliminary data.</text>
</comment>
<dbReference type="STRING" id="582680.RS86_00838"/>
<gene>
    <name evidence="1" type="ORF">RS86_00838</name>
</gene>
<dbReference type="AlphaFoldDB" id="A0A0F0LN58"/>